<comment type="subcellular location">
    <subcellularLocation>
        <location evidence="1 9">Cytoplasm</location>
    </subcellularLocation>
</comment>
<dbReference type="InterPro" id="IPR013762">
    <property type="entry name" value="Integrase-like_cat_sf"/>
</dbReference>
<dbReference type="Pfam" id="PF02899">
    <property type="entry name" value="Phage_int_SAM_1"/>
    <property type="match status" value="1"/>
</dbReference>
<feature type="active site" evidence="9">
    <location>
        <position position="279"/>
    </location>
</feature>
<protein>
    <recommendedName>
        <fullName evidence="9">Tyrosine recombinase XerC</fullName>
    </recommendedName>
</protein>
<evidence type="ECO:0000259" key="11">
    <source>
        <dbReference type="PROSITE" id="PS51898"/>
    </source>
</evidence>
<dbReference type="SUPFAM" id="SSF47823">
    <property type="entry name" value="lambda integrase-like, N-terminal domain"/>
    <property type="match status" value="1"/>
</dbReference>
<feature type="active site" evidence="9">
    <location>
        <position position="253"/>
    </location>
</feature>
<feature type="active site" description="O-(3'-phospho-DNA)-tyrosine intermediate" evidence="9">
    <location>
        <position position="288"/>
    </location>
</feature>
<comment type="subunit">
    <text evidence="9">Forms a cyclic heterotetrameric complex composed of two molecules of XerC and two molecules of XerD.</text>
</comment>
<sequence>MDEPLLRGFLTHIRVERGLAANTVRAYQRDLTRYAHYLRSQGLGIADAGSEHITAFLQAVQEGADGGRALAASSAGRMLASIRALHRFAEEDGARSDDPSARLTGPARPLDLPEALSIDEVARIIDAGSGPFTGRLAEERSLRNRALLEILYGTGARISEAIGIDLDDLLLEERVLRLHGKGDKQRAVPLGSMAIDAVTAYQVRARPVFAQRGTGGPALFLGHRGTRLTRQAAFTIVRDAAEAATIPAQVSPHTLRHSYATHLLQGGADVRTVQELLGHASVTTTQLYTHVTPDALREVHALAHPRALDAPSAGTMNNCTPTDENQGAT</sequence>
<evidence type="ECO:0000256" key="7">
    <source>
        <dbReference type="ARBA" id="ARBA00023172"/>
    </source>
</evidence>
<dbReference type="InterPro" id="IPR011010">
    <property type="entry name" value="DNA_brk_join_enz"/>
</dbReference>
<dbReference type="InterPro" id="IPR044068">
    <property type="entry name" value="CB"/>
</dbReference>
<feature type="active site" evidence="9">
    <location>
        <position position="157"/>
    </location>
</feature>
<dbReference type="HAMAP" id="MF_01808">
    <property type="entry name" value="Recomb_XerC_XerD"/>
    <property type="match status" value="1"/>
</dbReference>
<dbReference type="InterPro" id="IPR010998">
    <property type="entry name" value="Integrase_recombinase_N"/>
</dbReference>
<dbReference type="GO" id="GO:0051301">
    <property type="term" value="P:cell division"/>
    <property type="evidence" value="ECO:0007669"/>
    <property type="project" value="UniProtKB-KW"/>
</dbReference>
<keyword evidence="3 9" id="KW-0132">Cell division</keyword>
<comment type="caution">
    <text evidence="13">The sequence shown here is derived from an EMBL/GenBank/DDBJ whole genome shotgun (WGS) entry which is preliminary data.</text>
</comment>
<feature type="domain" description="Tyr recombinase" evidence="11">
    <location>
        <begin position="111"/>
        <end position="301"/>
    </location>
</feature>
<comment type="function">
    <text evidence="9">Site-specific tyrosine recombinase, which acts by catalyzing the cutting and rejoining of the recombining DNA molecules. The XerC-XerD complex is essential to convert dimers of the bacterial chromosome into monomers to permit their segregation at cell division. It also contributes to the segregational stability of plasmids.</text>
</comment>
<dbReference type="PROSITE" id="PS51898">
    <property type="entry name" value="TYR_RECOMBINASE"/>
    <property type="match status" value="1"/>
</dbReference>
<feature type="region of interest" description="Disordered" evidence="10">
    <location>
        <begin position="308"/>
        <end position="329"/>
    </location>
</feature>
<keyword evidence="7 9" id="KW-0233">DNA recombination</keyword>
<dbReference type="GO" id="GO:0005737">
    <property type="term" value="C:cytoplasm"/>
    <property type="evidence" value="ECO:0007669"/>
    <property type="project" value="UniProtKB-SubCell"/>
</dbReference>
<dbReference type="GO" id="GO:0007059">
    <property type="term" value="P:chromosome segregation"/>
    <property type="evidence" value="ECO:0007669"/>
    <property type="project" value="UniProtKB-UniRule"/>
</dbReference>
<feature type="active site" evidence="9">
    <location>
        <position position="256"/>
    </location>
</feature>
<evidence type="ECO:0000256" key="2">
    <source>
        <dbReference type="ARBA" id="ARBA00022490"/>
    </source>
</evidence>
<dbReference type="Pfam" id="PF00589">
    <property type="entry name" value="Phage_integrase"/>
    <property type="match status" value="1"/>
</dbReference>
<dbReference type="NCBIfam" id="NF001399">
    <property type="entry name" value="PRK00283.1"/>
    <property type="match status" value="1"/>
</dbReference>
<dbReference type="Gene3D" id="1.10.443.10">
    <property type="entry name" value="Intergrase catalytic core"/>
    <property type="match status" value="1"/>
</dbReference>
<dbReference type="InterPro" id="IPR023009">
    <property type="entry name" value="Tyrosine_recombinase_XerC/XerD"/>
</dbReference>
<dbReference type="SUPFAM" id="SSF56349">
    <property type="entry name" value="DNA breaking-rejoining enzymes"/>
    <property type="match status" value="1"/>
</dbReference>
<dbReference type="EMBL" id="JACHWP010000001">
    <property type="protein sequence ID" value="MBB3022380.1"/>
    <property type="molecule type" value="Genomic_DNA"/>
</dbReference>
<proteinExistence type="inferred from homology"/>
<reference evidence="13 14" key="1">
    <citation type="submission" date="2020-08" db="EMBL/GenBank/DDBJ databases">
        <title>Sequencing the genomes of 1000 actinobacteria strains.</title>
        <authorList>
            <person name="Klenk H.-P."/>
        </authorList>
    </citation>
    <scope>NUCLEOTIDE SEQUENCE [LARGE SCALE GENOMIC DNA]</scope>
    <source>
        <strain evidence="13 14">DSM 23040</strain>
    </source>
</reference>
<evidence type="ECO:0000256" key="10">
    <source>
        <dbReference type="SAM" id="MobiDB-lite"/>
    </source>
</evidence>
<dbReference type="PROSITE" id="PS51900">
    <property type="entry name" value="CB"/>
    <property type="match status" value="1"/>
</dbReference>
<keyword evidence="8 9" id="KW-0131">Cell cycle</keyword>
<evidence type="ECO:0000256" key="5">
    <source>
        <dbReference type="ARBA" id="ARBA00022908"/>
    </source>
</evidence>
<name>A0A839QUC4_9MICO</name>
<dbReference type="PANTHER" id="PTHR30349">
    <property type="entry name" value="PHAGE INTEGRASE-RELATED"/>
    <property type="match status" value="1"/>
</dbReference>
<dbReference type="GO" id="GO:0003677">
    <property type="term" value="F:DNA binding"/>
    <property type="evidence" value="ECO:0007669"/>
    <property type="project" value="UniProtKB-UniRule"/>
</dbReference>
<accession>A0A839QUC4</accession>
<evidence type="ECO:0000256" key="9">
    <source>
        <dbReference type="HAMAP-Rule" id="MF_01808"/>
    </source>
</evidence>
<dbReference type="InterPro" id="IPR002104">
    <property type="entry name" value="Integrase_catalytic"/>
</dbReference>
<keyword evidence="14" id="KW-1185">Reference proteome</keyword>
<dbReference type="Gene3D" id="1.10.150.130">
    <property type="match status" value="1"/>
</dbReference>
<evidence type="ECO:0000259" key="12">
    <source>
        <dbReference type="PROSITE" id="PS51900"/>
    </source>
</evidence>
<dbReference type="RefSeq" id="WP_183374371.1">
    <property type="nucleotide sequence ID" value="NZ_CBCSFZ010000002.1"/>
</dbReference>
<comment type="similarity">
    <text evidence="9">Belongs to the 'phage' integrase family. XerC subfamily.</text>
</comment>
<dbReference type="PANTHER" id="PTHR30349:SF81">
    <property type="entry name" value="TYROSINE RECOMBINASE XERC"/>
    <property type="match status" value="1"/>
</dbReference>
<keyword evidence="6 9" id="KW-0238">DNA-binding</keyword>
<organism evidence="13 14">
    <name type="scientific">Helcobacillus massiliensis</name>
    <dbReference type="NCBI Taxonomy" id="521392"/>
    <lineage>
        <taxon>Bacteria</taxon>
        <taxon>Bacillati</taxon>
        <taxon>Actinomycetota</taxon>
        <taxon>Actinomycetes</taxon>
        <taxon>Micrococcales</taxon>
        <taxon>Dermabacteraceae</taxon>
        <taxon>Helcobacillus</taxon>
    </lineage>
</organism>
<keyword evidence="5 9" id="KW-0229">DNA integration</keyword>
<evidence type="ECO:0000256" key="6">
    <source>
        <dbReference type="ARBA" id="ARBA00023125"/>
    </source>
</evidence>
<gene>
    <name evidence="9" type="primary">xerC</name>
    <name evidence="13" type="ORF">FHX50_000628</name>
</gene>
<dbReference type="GO" id="GO:0009037">
    <property type="term" value="F:tyrosine-based site-specific recombinase activity"/>
    <property type="evidence" value="ECO:0007669"/>
    <property type="project" value="UniProtKB-UniRule"/>
</dbReference>
<dbReference type="GO" id="GO:0006313">
    <property type="term" value="P:DNA transposition"/>
    <property type="evidence" value="ECO:0007669"/>
    <property type="project" value="UniProtKB-UniRule"/>
</dbReference>
<dbReference type="AlphaFoldDB" id="A0A839QUC4"/>
<dbReference type="InterPro" id="IPR004107">
    <property type="entry name" value="Integrase_SAM-like_N"/>
</dbReference>
<keyword evidence="4 9" id="KW-0159">Chromosome partition</keyword>
<feature type="domain" description="Core-binding (CB)" evidence="12">
    <location>
        <begin position="1"/>
        <end position="90"/>
    </location>
</feature>
<evidence type="ECO:0000256" key="8">
    <source>
        <dbReference type="ARBA" id="ARBA00023306"/>
    </source>
</evidence>
<evidence type="ECO:0000256" key="1">
    <source>
        <dbReference type="ARBA" id="ARBA00004496"/>
    </source>
</evidence>
<evidence type="ECO:0000313" key="14">
    <source>
        <dbReference type="Proteomes" id="UP000568050"/>
    </source>
</evidence>
<evidence type="ECO:0000313" key="13">
    <source>
        <dbReference type="EMBL" id="MBB3022380.1"/>
    </source>
</evidence>
<dbReference type="InterPro" id="IPR050090">
    <property type="entry name" value="Tyrosine_recombinase_XerCD"/>
</dbReference>
<keyword evidence="2 9" id="KW-0963">Cytoplasm</keyword>
<dbReference type="CDD" id="cd00798">
    <property type="entry name" value="INT_XerDC_C"/>
    <property type="match status" value="1"/>
</dbReference>
<dbReference type="Proteomes" id="UP000568050">
    <property type="component" value="Unassembled WGS sequence"/>
</dbReference>
<feature type="compositionally biased region" description="Polar residues" evidence="10">
    <location>
        <begin position="314"/>
        <end position="329"/>
    </location>
</feature>
<feature type="active site" evidence="9">
    <location>
        <position position="181"/>
    </location>
</feature>
<evidence type="ECO:0000256" key="4">
    <source>
        <dbReference type="ARBA" id="ARBA00022829"/>
    </source>
</evidence>
<evidence type="ECO:0000256" key="3">
    <source>
        <dbReference type="ARBA" id="ARBA00022618"/>
    </source>
</evidence>